<name>A0AAP0J1C0_9MAGN</name>
<dbReference type="EMBL" id="JBBNAG010000006">
    <property type="protein sequence ID" value="KAK9125661.1"/>
    <property type="molecule type" value="Genomic_DNA"/>
</dbReference>
<protein>
    <submittedName>
        <fullName evidence="2">Uncharacterized protein</fullName>
    </submittedName>
</protein>
<accession>A0AAP0J1C0</accession>
<proteinExistence type="predicted"/>
<feature type="region of interest" description="Disordered" evidence="1">
    <location>
        <begin position="1"/>
        <end position="113"/>
    </location>
</feature>
<reference evidence="2 3" key="1">
    <citation type="submission" date="2024-01" db="EMBL/GenBank/DDBJ databases">
        <title>Genome assemblies of Stephania.</title>
        <authorList>
            <person name="Yang L."/>
        </authorList>
    </citation>
    <scope>NUCLEOTIDE SEQUENCE [LARGE SCALE GENOMIC DNA]</scope>
    <source>
        <strain evidence="2">JXDWG</strain>
        <tissue evidence="2">Leaf</tissue>
    </source>
</reference>
<evidence type="ECO:0000313" key="3">
    <source>
        <dbReference type="Proteomes" id="UP001419268"/>
    </source>
</evidence>
<comment type="caution">
    <text evidence="2">The sequence shown here is derived from an EMBL/GenBank/DDBJ whole genome shotgun (WGS) entry which is preliminary data.</text>
</comment>
<dbReference type="Proteomes" id="UP001419268">
    <property type="component" value="Unassembled WGS sequence"/>
</dbReference>
<evidence type="ECO:0000256" key="1">
    <source>
        <dbReference type="SAM" id="MobiDB-lite"/>
    </source>
</evidence>
<feature type="compositionally biased region" description="Basic residues" evidence="1">
    <location>
        <begin position="17"/>
        <end position="41"/>
    </location>
</feature>
<organism evidence="2 3">
    <name type="scientific">Stephania cephalantha</name>
    <dbReference type="NCBI Taxonomy" id="152367"/>
    <lineage>
        <taxon>Eukaryota</taxon>
        <taxon>Viridiplantae</taxon>
        <taxon>Streptophyta</taxon>
        <taxon>Embryophyta</taxon>
        <taxon>Tracheophyta</taxon>
        <taxon>Spermatophyta</taxon>
        <taxon>Magnoliopsida</taxon>
        <taxon>Ranunculales</taxon>
        <taxon>Menispermaceae</taxon>
        <taxon>Menispermoideae</taxon>
        <taxon>Cissampelideae</taxon>
        <taxon>Stephania</taxon>
    </lineage>
</organism>
<gene>
    <name evidence="2" type="ORF">Scep_014507</name>
</gene>
<feature type="compositionally biased region" description="Basic and acidic residues" evidence="1">
    <location>
        <begin position="1"/>
        <end position="16"/>
    </location>
</feature>
<dbReference type="AlphaFoldDB" id="A0AAP0J1C0"/>
<sequence length="289" mass="30236">MIPETRSRRSRGDQWLRRKSSGKRKRMRESPKKRKRQKRARRAEVRRRGDGGAGPSNAARVRAAATHTSGGGRCTREATSDDAAMTSLGSGSGVTGAADRKEGEAAADLEKGEAATTNNATVVAHLAVDRAGVLERGDGAATTHGLSGGGGGDDDVDGGGDGSPATLRQEMVLQGVTIEMGLEGGGGEKMSVADLSLFSDRSTTNYMYIMHLTCICIIFRHSHTPPPPSSSSSPFDYHPHDHEVAATTVAARSIGGKYRACNGDALAWSIVTTVVAANTTATAVAADFR</sequence>
<feature type="compositionally biased region" description="Basic and acidic residues" evidence="1">
    <location>
        <begin position="98"/>
        <end position="113"/>
    </location>
</feature>
<keyword evidence="3" id="KW-1185">Reference proteome</keyword>
<feature type="region of interest" description="Disordered" evidence="1">
    <location>
        <begin position="139"/>
        <end position="166"/>
    </location>
</feature>
<evidence type="ECO:0000313" key="2">
    <source>
        <dbReference type="EMBL" id="KAK9125661.1"/>
    </source>
</evidence>